<keyword evidence="6" id="KW-1185">Reference proteome</keyword>
<evidence type="ECO:0000313" key="6">
    <source>
        <dbReference type="Proteomes" id="UP000322553"/>
    </source>
</evidence>
<evidence type="ECO:0000256" key="1">
    <source>
        <dbReference type="ARBA" id="ARBA00007734"/>
    </source>
</evidence>
<comment type="similarity">
    <text evidence="1">Belongs to the transglycosylase Slt family.</text>
</comment>
<dbReference type="PANTHER" id="PTHR37423">
    <property type="entry name" value="SOLUBLE LYTIC MUREIN TRANSGLYCOSYLASE-RELATED"/>
    <property type="match status" value="1"/>
</dbReference>
<evidence type="ECO:0000256" key="2">
    <source>
        <dbReference type="ARBA" id="ARBA00022729"/>
    </source>
</evidence>
<dbReference type="SUPFAM" id="SSF53955">
    <property type="entry name" value="Lysozyme-like"/>
    <property type="match status" value="1"/>
</dbReference>
<dbReference type="OrthoDB" id="92254at2"/>
<reference evidence="5 6" key="1">
    <citation type="submission" date="2019-08" db="EMBL/GenBank/DDBJ databases">
        <title>Complete genome sequence of Kushneria sp. YCWA18, a halophilic phosphate-solubilizing bacterium isolated from Daqiao saltern in China.</title>
        <authorList>
            <person name="Du G.-X."/>
            <person name="Qu L.-Y."/>
        </authorList>
    </citation>
    <scope>NUCLEOTIDE SEQUENCE [LARGE SCALE GENOMIC DNA]</scope>
    <source>
        <strain evidence="5 6">YCWA18</strain>
    </source>
</reference>
<dbReference type="GO" id="GO:0042597">
    <property type="term" value="C:periplasmic space"/>
    <property type="evidence" value="ECO:0007669"/>
    <property type="project" value="InterPro"/>
</dbReference>
<feature type="domain" description="Lytic transglycosylase superhelical linker" evidence="4">
    <location>
        <begin position="391"/>
        <end position="453"/>
    </location>
</feature>
<dbReference type="Pfam" id="PF14718">
    <property type="entry name" value="SLT_L"/>
    <property type="match status" value="1"/>
</dbReference>
<evidence type="ECO:0000259" key="3">
    <source>
        <dbReference type="Pfam" id="PF01464"/>
    </source>
</evidence>
<dbReference type="Gene3D" id="1.10.530.10">
    <property type="match status" value="1"/>
</dbReference>
<gene>
    <name evidence="5" type="ORF">FY550_06345</name>
</gene>
<organism evidence="5 6">
    <name type="scientific">Kushneria phosphatilytica</name>
    <dbReference type="NCBI Taxonomy" id="657387"/>
    <lineage>
        <taxon>Bacteria</taxon>
        <taxon>Pseudomonadati</taxon>
        <taxon>Pseudomonadota</taxon>
        <taxon>Gammaproteobacteria</taxon>
        <taxon>Oceanospirillales</taxon>
        <taxon>Halomonadaceae</taxon>
        <taxon>Kushneria</taxon>
    </lineage>
</organism>
<feature type="domain" description="Transglycosylase SLT" evidence="3">
    <location>
        <begin position="465"/>
        <end position="571"/>
    </location>
</feature>
<keyword evidence="2" id="KW-0732">Signal</keyword>
<dbReference type="GO" id="GO:0000270">
    <property type="term" value="P:peptidoglycan metabolic process"/>
    <property type="evidence" value="ECO:0007669"/>
    <property type="project" value="InterPro"/>
</dbReference>
<proteinExistence type="inferred from homology"/>
<name>A0A5C1A3F7_9GAMM</name>
<dbReference type="InterPro" id="IPR012289">
    <property type="entry name" value="Lytic_TGlycosylase_superhlx_L"/>
</dbReference>
<dbReference type="Proteomes" id="UP000322553">
    <property type="component" value="Chromosome"/>
</dbReference>
<dbReference type="InterPro" id="IPR037061">
    <property type="entry name" value="Lytic_TGlycoase_superhlx_L_sf"/>
</dbReference>
<dbReference type="EMBL" id="CP043420">
    <property type="protein sequence ID" value="QEL12766.1"/>
    <property type="molecule type" value="Genomic_DNA"/>
</dbReference>
<protein>
    <submittedName>
        <fullName evidence="5">Transglycosylase SLT domain-containing protein</fullName>
    </submittedName>
</protein>
<dbReference type="SUPFAM" id="SSF48435">
    <property type="entry name" value="Bacterial muramidases"/>
    <property type="match status" value="1"/>
</dbReference>
<dbReference type="KEGG" id="kuy:FY550_06345"/>
<sequence length="632" mass="71791">MGVMTLLTALPGQADDTELRQALNAARHQQWNRINHAEIADHVLEGYVEYHELKSRLPGVDPAAVNEYLHRFNDSPLSAWMRGVAQSAYGRAGRFDALLAVSDGPPDSTERQCWFYRALLDRDPERAAMGGRRLWLNGHSRPDVCNPLFDRLRANGGIDADDIWARMLMAWKAENDSLVSYLEKMLPDSWQTASNLLDRIRQNPEALLSATHQLEHNDSAASTLYTATFYRLTRDDPAQALELWQRVDSTAPLSGEQRHEIEHDLAFYSMVRHVNENANWTDTAITRLGDQDLLELRTRHALVEQHWGSVVKWIEQMAPDERRDAQWQYWLGRARQQLGDTASSQQAWQVAASQRSFFGFLAADRLSQPYELHGQKLTIAPSDLQDAAQLGPIRRVRALYRIDEPGLARAEWYYLIRHAADAQIPTLAQYALNQHWYDLAIYAAIHGDQWNSLNWRFPVAFEQQFEHWGNQRDIDPWLLMGVARRESSFNPQAQSPVGARGLMQLMPGTAAHVSRQLGIDYTGVDSLEQVDHNIRLGSAYLKQLIKRYQGNRVAAIAAYNAGPGNADRWLARGPLPLDLFVESITYSETRAYVKAVLSYRVIFAAEHKGTTKGISMLTPNERDARYGVTMTP</sequence>
<dbReference type="GO" id="GO:0008933">
    <property type="term" value="F:peptidoglycan lytic transglycosylase activity"/>
    <property type="evidence" value="ECO:0007669"/>
    <property type="project" value="InterPro"/>
</dbReference>
<dbReference type="GO" id="GO:0016020">
    <property type="term" value="C:membrane"/>
    <property type="evidence" value="ECO:0007669"/>
    <property type="project" value="InterPro"/>
</dbReference>
<dbReference type="InterPro" id="IPR008939">
    <property type="entry name" value="Lytic_TGlycosylase_superhlx_U"/>
</dbReference>
<dbReference type="InterPro" id="IPR008258">
    <property type="entry name" value="Transglycosylase_SLT_dom_1"/>
</dbReference>
<dbReference type="Gene3D" id="1.25.20.10">
    <property type="entry name" value="Bacterial muramidases"/>
    <property type="match status" value="1"/>
</dbReference>
<evidence type="ECO:0000313" key="5">
    <source>
        <dbReference type="EMBL" id="QEL12766.1"/>
    </source>
</evidence>
<dbReference type="InterPro" id="IPR023346">
    <property type="entry name" value="Lysozyme-like_dom_sf"/>
</dbReference>
<evidence type="ECO:0000259" key="4">
    <source>
        <dbReference type="Pfam" id="PF14718"/>
    </source>
</evidence>
<dbReference type="AlphaFoldDB" id="A0A5C1A3F7"/>
<dbReference type="PANTHER" id="PTHR37423:SF5">
    <property type="entry name" value="SOLUBLE LYTIC MUREIN TRANSGLYCOSYLASE"/>
    <property type="match status" value="1"/>
</dbReference>
<dbReference type="GO" id="GO:0004553">
    <property type="term" value="F:hydrolase activity, hydrolyzing O-glycosyl compounds"/>
    <property type="evidence" value="ECO:0007669"/>
    <property type="project" value="InterPro"/>
</dbReference>
<dbReference type="CDD" id="cd13401">
    <property type="entry name" value="Slt70-like"/>
    <property type="match status" value="1"/>
</dbReference>
<accession>A0A5C1A3F7</accession>
<dbReference type="Pfam" id="PF01464">
    <property type="entry name" value="SLT"/>
    <property type="match status" value="1"/>
</dbReference>
<dbReference type="PROSITE" id="PS00922">
    <property type="entry name" value="TRANSGLYCOSYLASE"/>
    <property type="match status" value="1"/>
</dbReference>
<dbReference type="InterPro" id="IPR000189">
    <property type="entry name" value="Transglyc_AS"/>
</dbReference>
<dbReference type="Gene3D" id="1.10.1240.20">
    <property type="entry name" value="Lytic transglycosylase, superhelical linker domain"/>
    <property type="match status" value="1"/>
</dbReference>